<evidence type="ECO:0000256" key="1">
    <source>
        <dbReference type="ARBA" id="ARBA00004651"/>
    </source>
</evidence>
<feature type="transmembrane region" description="Helical" evidence="9">
    <location>
        <begin position="213"/>
        <end position="233"/>
    </location>
</feature>
<evidence type="ECO:0000256" key="6">
    <source>
        <dbReference type="ARBA" id="ARBA00022989"/>
    </source>
</evidence>
<dbReference type="GO" id="GO:0005886">
    <property type="term" value="C:plasma membrane"/>
    <property type="evidence" value="ECO:0007669"/>
    <property type="project" value="UniProtKB-SubCell"/>
</dbReference>
<comment type="subcellular location">
    <subcellularLocation>
        <location evidence="1">Cell membrane</location>
        <topology evidence="1">Multi-pass membrane protein</topology>
    </subcellularLocation>
</comment>
<evidence type="ECO:0000256" key="5">
    <source>
        <dbReference type="ARBA" id="ARBA00022692"/>
    </source>
</evidence>
<dbReference type="GO" id="GO:1902815">
    <property type="term" value="P:N,N'-diacetylchitobiose import"/>
    <property type="evidence" value="ECO:0007669"/>
    <property type="project" value="TreeGrafter"/>
</dbReference>
<feature type="transmembrane region" description="Helical" evidence="9">
    <location>
        <begin position="94"/>
        <end position="111"/>
    </location>
</feature>
<evidence type="ECO:0000256" key="4">
    <source>
        <dbReference type="ARBA" id="ARBA00022597"/>
    </source>
</evidence>
<dbReference type="AlphaFoldDB" id="A0A564TPK5"/>
<dbReference type="Pfam" id="PF02378">
    <property type="entry name" value="PTS_EIIC"/>
    <property type="match status" value="1"/>
</dbReference>
<feature type="transmembrane region" description="Helical" evidence="9">
    <location>
        <begin position="123"/>
        <end position="150"/>
    </location>
</feature>
<evidence type="ECO:0000313" key="12">
    <source>
        <dbReference type="Proteomes" id="UP000385544"/>
    </source>
</evidence>
<name>A0A564TPK5_STRCV</name>
<keyword evidence="6 9" id="KW-1133">Transmembrane helix</keyword>
<dbReference type="Proteomes" id="UP000385544">
    <property type="component" value="Unassembled WGS sequence"/>
</dbReference>
<evidence type="ECO:0000256" key="3">
    <source>
        <dbReference type="ARBA" id="ARBA00022475"/>
    </source>
</evidence>
<evidence type="ECO:0000313" key="11">
    <source>
        <dbReference type="EMBL" id="VUX09184.1"/>
    </source>
</evidence>
<keyword evidence="4 8" id="KW-0762">Sugar transport</keyword>
<dbReference type="PANTHER" id="PTHR33989">
    <property type="match status" value="1"/>
</dbReference>
<sequence length="411" mass="45505">MMKKLINWLSVSFAPKASEIFSKPVLSAISSSMQKVVPFILTGSLIFFYNVIKTYITFLPDLSPIANFSFGLLTLIVTFMIANQCLEKLKHPEYTVNGGLAAIGVLMMVAFPTGENQDSLNHFIANLGPSGMAVGMIVGLIVSFIFHIWGKIKFLQDSSIPDFVVSWINFLIPNIIVLGASMLVVNVFGINLYQAIINIFMPISSIAQTLPGFIIISLLYAFFYTLGISSWLWNAVTTPIFMTAINENIELVNAGKEVVNIVTSESFFTLAFITMGGVCATLALNILMCFSKSNQLKMLGRVFIAPSIFNINEPLMFGAPVVFNPILMLPAWINAVVGPVYVWTLMKTGLLNIPSKMIQVGQIPAPASSVMITEDLRAILWWAILLLIYTSIWYPFFKVFEKEKIDEELAS</sequence>
<dbReference type="InterPro" id="IPR051088">
    <property type="entry name" value="PTS_Sugar-EIIC/EIIB"/>
</dbReference>
<evidence type="ECO:0000259" key="10">
    <source>
        <dbReference type="PROSITE" id="PS51105"/>
    </source>
</evidence>
<keyword evidence="3 8" id="KW-1003">Cell membrane</keyword>
<comment type="function">
    <text evidence="8">The phosphoenolpyruvate-dependent sugar phosphotransferase system (PTS), a major carbohydrate active -transport system, catalyzes the phosphorylation of incoming sugar substrates concomitant with their translocation across the cell membrane.</text>
</comment>
<dbReference type="EMBL" id="CABHMZ010000027">
    <property type="protein sequence ID" value="VUX09184.1"/>
    <property type="molecule type" value="Genomic_DNA"/>
</dbReference>
<feature type="transmembrane region" description="Helical" evidence="9">
    <location>
        <begin position="64"/>
        <end position="82"/>
    </location>
</feature>
<gene>
    <name evidence="11" type="primary">licC_4</name>
    <name evidence="11" type="ORF">SCSS39_01819</name>
</gene>
<proteinExistence type="predicted"/>
<keyword evidence="7 8" id="KW-0472">Membrane</keyword>
<evidence type="ECO:0000256" key="2">
    <source>
        <dbReference type="ARBA" id="ARBA00022448"/>
    </source>
</evidence>
<keyword evidence="2 8" id="KW-0813">Transport</keyword>
<dbReference type="PROSITE" id="PS51105">
    <property type="entry name" value="PTS_EIIC_TYPE_3"/>
    <property type="match status" value="1"/>
</dbReference>
<evidence type="ECO:0000256" key="9">
    <source>
        <dbReference type="SAM" id="Phobius"/>
    </source>
</evidence>
<dbReference type="InterPro" id="IPR004796">
    <property type="entry name" value="PTS_IIC_cello"/>
</dbReference>
<dbReference type="PANTHER" id="PTHR33989:SF4">
    <property type="entry name" value="PTS SYSTEM N,N'-DIACETYLCHITOBIOSE-SPECIFIC EIIC COMPONENT"/>
    <property type="match status" value="1"/>
</dbReference>
<feature type="transmembrane region" description="Helical" evidence="9">
    <location>
        <begin position="378"/>
        <end position="396"/>
    </location>
</feature>
<feature type="transmembrane region" description="Helical" evidence="9">
    <location>
        <begin position="267"/>
        <end position="290"/>
    </location>
</feature>
<feature type="transmembrane region" description="Helical" evidence="9">
    <location>
        <begin position="32"/>
        <end position="52"/>
    </location>
</feature>
<feature type="transmembrane region" description="Helical" evidence="9">
    <location>
        <begin position="170"/>
        <end position="193"/>
    </location>
</feature>
<feature type="transmembrane region" description="Helical" evidence="9">
    <location>
        <begin position="329"/>
        <end position="346"/>
    </location>
</feature>
<dbReference type="RefSeq" id="WP_260843577.1">
    <property type="nucleotide sequence ID" value="NZ_CABHMZ010000027.1"/>
</dbReference>
<evidence type="ECO:0000256" key="8">
    <source>
        <dbReference type="PIRNR" id="PIRNR006351"/>
    </source>
</evidence>
<reference evidence="11 12" key="1">
    <citation type="submission" date="2019-07" db="EMBL/GenBank/DDBJ databases">
        <authorList>
            <person name="Hibberd C M."/>
            <person name="Gehrig L. J."/>
            <person name="Chang H.-W."/>
            <person name="Venkatesh S."/>
        </authorList>
    </citation>
    <scope>NUCLEOTIDE SEQUENCE [LARGE SCALE GENOMIC DNA]</scope>
    <source>
        <strain evidence="11">Streptococcus_constellatus_SS_Bg39</strain>
    </source>
</reference>
<dbReference type="GO" id="GO:0009401">
    <property type="term" value="P:phosphoenolpyruvate-dependent sugar phosphotransferase system"/>
    <property type="evidence" value="ECO:0007669"/>
    <property type="project" value="InterPro"/>
</dbReference>
<dbReference type="PIRSF" id="PIRSF006351">
    <property type="entry name" value="PTS_EIIC-Cellobiose"/>
    <property type="match status" value="1"/>
</dbReference>
<feature type="domain" description="PTS EIIC type-3" evidence="10">
    <location>
        <begin position="9"/>
        <end position="396"/>
    </location>
</feature>
<evidence type="ECO:0000256" key="7">
    <source>
        <dbReference type="ARBA" id="ARBA00023136"/>
    </source>
</evidence>
<dbReference type="InterPro" id="IPR004501">
    <property type="entry name" value="PTS_EIIC_3"/>
</dbReference>
<dbReference type="GO" id="GO:0008982">
    <property type="term" value="F:protein-N(PI)-phosphohistidine-sugar phosphotransferase activity"/>
    <property type="evidence" value="ECO:0007669"/>
    <property type="project" value="UniProtKB-UniRule"/>
</dbReference>
<organism evidence="11 12">
    <name type="scientific">Streptococcus constellatus</name>
    <dbReference type="NCBI Taxonomy" id="76860"/>
    <lineage>
        <taxon>Bacteria</taxon>
        <taxon>Bacillati</taxon>
        <taxon>Bacillota</taxon>
        <taxon>Bacilli</taxon>
        <taxon>Lactobacillales</taxon>
        <taxon>Streptococcaceae</taxon>
        <taxon>Streptococcus</taxon>
        <taxon>Streptococcus anginosus group</taxon>
    </lineage>
</organism>
<protein>
    <recommendedName>
        <fullName evidence="8">Permease IIC component</fullName>
    </recommendedName>
</protein>
<keyword evidence="5 9" id="KW-0812">Transmembrane</keyword>
<accession>A0A564TPK5</accession>
<dbReference type="InterPro" id="IPR003352">
    <property type="entry name" value="PTS_EIIC"/>
</dbReference>